<dbReference type="Gene3D" id="1.10.1740.10">
    <property type="match status" value="1"/>
</dbReference>
<feature type="domain" description="RNA polymerase sigma factor 70 region 4 type 2" evidence="7">
    <location>
        <begin position="111"/>
        <end position="162"/>
    </location>
</feature>
<dbReference type="Gene3D" id="1.10.10.10">
    <property type="entry name" value="Winged helix-like DNA-binding domain superfamily/Winged helix DNA-binding domain"/>
    <property type="match status" value="1"/>
</dbReference>
<dbReference type="InterPro" id="IPR013324">
    <property type="entry name" value="RNA_pol_sigma_r3/r4-like"/>
</dbReference>
<dbReference type="InterPro" id="IPR036388">
    <property type="entry name" value="WH-like_DNA-bd_sf"/>
</dbReference>
<evidence type="ECO:0000313" key="9">
    <source>
        <dbReference type="Proteomes" id="UP001501758"/>
    </source>
</evidence>
<dbReference type="Proteomes" id="UP001501758">
    <property type="component" value="Unassembled WGS sequence"/>
</dbReference>
<evidence type="ECO:0000259" key="7">
    <source>
        <dbReference type="Pfam" id="PF08281"/>
    </source>
</evidence>
<dbReference type="NCBIfam" id="TIGR02937">
    <property type="entry name" value="sigma70-ECF"/>
    <property type="match status" value="1"/>
</dbReference>
<evidence type="ECO:0000256" key="1">
    <source>
        <dbReference type="ARBA" id="ARBA00010641"/>
    </source>
</evidence>
<dbReference type="SUPFAM" id="SSF88946">
    <property type="entry name" value="Sigma2 domain of RNA polymerase sigma factors"/>
    <property type="match status" value="1"/>
</dbReference>
<dbReference type="PANTHER" id="PTHR43133:SF8">
    <property type="entry name" value="RNA POLYMERASE SIGMA FACTOR HI_1459-RELATED"/>
    <property type="match status" value="1"/>
</dbReference>
<evidence type="ECO:0000259" key="6">
    <source>
        <dbReference type="Pfam" id="PF04542"/>
    </source>
</evidence>
<organism evidence="8 9">
    <name type="scientific">Aquimarina litoralis</name>
    <dbReference type="NCBI Taxonomy" id="584605"/>
    <lineage>
        <taxon>Bacteria</taxon>
        <taxon>Pseudomonadati</taxon>
        <taxon>Bacteroidota</taxon>
        <taxon>Flavobacteriia</taxon>
        <taxon>Flavobacteriales</taxon>
        <taxon>Flavobacteriaceae</taxon>
        <taxon>Aquimarina</taxon>
    </lineage>
</organism>
<dbReference type="Pfam" id="PF04542">
    <property type="entry name" value="Sigma70_r2"/>
    <property type="match status" value="1"/>
</dbReference>
<dbReference type="InterPro" id="IPR007627">
    <property type="entry name" value="RNA_pol_sigma70_r2"/>
</dbReference>
<dbReference type="InterPro" id="IPR013325">
    <property type="entry name" value="RNA_pol_sigma_r2"/>
</dbReference>
<accession>A0ABN1IT47</accession>
<reference evidence="8 9" key="1">
    <citation type="journal article" date="2019" name="Int. J. Syst. Evol. Microbiol.">
        <title>The Global Catalogue of Microorganisms (GCM) 10K type strain sequencing project: providing services to taxonomists for standard genome sequencing and annotation.</title>
        <authorList>
            <consortium name="The Broad Institute Genomics Platform"/>
            <consortium name="The Broad Institute Genome Sequencing Center for Infectious Disease"/>
            <person name="Wu L."/>
            <person name="Ma J."/>
        </authorList>
    </citation>
    <scope>NUCLEOTIDE SEQUENCE [LARGE SCALE GENOMIC DNA]</scope>
    <source>
        <strain evidence="8 9">JCM 15974</strain>
    </source>
</reference>
<evidence type="ECO:0000256" key="4">
    <source>
        <dbReference type="ARBA" id="ARBA00023125"/>
    </source>
</evidence>
<protein>
    <submittedName>
        <fullName evidence="8">Sigma-70 family RNA polymerase sigma factor</fullName>
    </submittedName>
</protein>
<keyword evidence="9" id="KW-1185">Reference proteome</keyword>
<proteinExistence type="inferred from homology"/>
<dbReference type="EMBL" id="BAAAGE010000002">
    <property type="protein sequence ID" value="GAA0720428.1"/>
    <property type="molecule type" value="Genomic_DNA"/>
</dbReference>
<keyword evidence="3" id="KW-0731">Sigma factor</keyword>
<name>A0ABN1IT47_9FLAO</name>
<comment type="caution">
    <text evidence="8">The sequence shown here is derived from an EMBL/GenBank/DDBJ whole genome shotgun (WGS) entry which is preliminary data.</text>
</comment>
<dbReference type="Pfam" id="PF08281">
    <property type="entry name" value="Sigma70_r4_2"/>
    <property type="match status" value="1"/>
</dbReference>
<dbReference type="CDD" id="cd06171">
    <property type="entry name" value="Sigma70_r4"/>
    <property type="match status" value="1"/>
</dbReference>
<evidence type="ECO:0000256" key="2">
    <source>
        <dbReference type="ARBA" id="ARBA00023015"/>
    </source>
</evidence>
<dbReference type="InterPro" id="IPR014284">
    <property type="entry name" value="RNA_pol_sigma-70_dom"/>
</dbReference>
<evidence type="ECO:0000256" key="3">
    <source>
        <dbReference type="ARBA" id="ARBA00023082"/>
    </source>
</evidence>
<dbReference type="InterPro" id="IPR039425">
    <property type="entry name" value="RNA_pol_sigma-70-like"/>
</dbReference>
<dbReference type="InterPro" id="IPR013249">
    <property type="entry name" value="RNA_pol_sigma70_r4_t2"/>
</dbReference>
<evidence type="ECO:0000313" key="8">
    <source>
        <dbReference type="EMBL" id="GAA0720428.1"/>
    </source>
</evidence>
<dbReference type="PANTHER" id="PTHR43133">
    <property type="entry name" value="RNA POLYMERASE ECF-TYPE SIGMA FACTO"/>
    <property type="match status" value="1"/>
</dbReference>
<feature type="domain" description="RNA polymerase sigma-70 region 2" evidence="6">
    <location>
        <begin position="16"/>
        <end position="81"/>
    </location>
</feature>
<dbReference type="RefSeq" id="WP_343912234.1">
    <property type="nucleotide sequence ID" value="NZ_BAAAGE010000002.1"/>
</dbReference>
<comment type="similarity">
    <text evidence="1">Belongs to the sigma-70 factor family. ECF subfamily.</text>
</comment>
<evidence type="ECO:0000256" key="5">
    <source>
        <dbReference type="ARBA" id="ARBA00023163"/>
    </source>
</evidence>
<sequence>MNKLFSVCEEKVYNDLYKNHAESLRNHLYFKFGDLNQAQDIVQEAFIILWSKCKTVIFDKAVNFLYTVSKNLYIDQLRSKKVALKFEKSVIQQNQDNEDPYFHLRTKEFKQKLEETISALPEKQREAFLLNRIEKLTFKQIAERLNISQTAVEKRIAKALIKIKEITELQKHNI</sequence>
<gene>
    <name evidence="8" type="ORF">GCM10009430_20590</name>
</gene>
<keyword evidence="2" id="KW-0805">Transcription regulation</keyword>
<keyword evidence="4" id="KW-0238">DNA-binding</keyword>
<keyword evidence="5" id="KW-0804">Transcription</keyword>
<dbReference type="SUPFAM" id="SSF88659">
    <property type="entry name" value="Sigma3 and sigma4 domains of RNA polymerase sigma factors"/>
    <property type="match status" value="1"/>
</dbReference>